<keyword evidence="1" id="KW-0175">Coiled coil</keyword>
<evidence type="ECO:0000256" key="1">
    <source>
        <dbReference type="SAM" id="Coils"/>
    </source>
</evidence>
<dbReference type="EMBL" id="FNSA01000003">
    <property type="protein sequence ID" value="SEC74999.1"/>
    <property type="molecule type" value="Genomic_DNA"/>
</dbReference>
<gene>
    <name evidence="2" type="ORF">SAMN04489793_3114</name>
</gene>
<dbReference type="AlphaFoldDB" id="A0A1H4V1R4"/>
<organism evidence="2 3">
    <name type="scientific">Tsukamurella tyrosinosolvens</name>
    <dbReference type="NCBI Taxonomy" id="57704"/>
    <lineage>
        <taxon>Bacteria</taxon>
        <taxon>Bacillati</taxon>
        <taxon>Actinomycetota</taxon>
        <taxon>Actinomycetes</taxon>
        <taxon>Mycobacteriales</taxon>
        <taxon>Tsukamurellaceae</taxon>
        <taxon>Tsukamurella</taxon>
    </lineage>
</organism>
<keyword evidence="3" id="KW-1185">Reference proteome</keyword>
<evidence type="ECO:0000313" key="2">
    <source>
        <dbReference type="EMBL" id="SEC74999.1"/>
    </source>
</evidence>
<name>A0A1H4V1R4_TSUTY</name>
<dbReference type="RefSeq" id="WP_139286194.1">
    <property type="nucleotide sequence ID" value="NZ_FNSA01000003.1"/>
</dbReference>
<proteinExistence type="predicted"/>
<dbReference type="OrthoDB" id="9988637at2"/>
<evidence type="ECO:0000313" key="3">
    <source>
        <dbReference type="Proteomes" id="UP000182241"/>
    </source>
</evidence>
<reference evidence="3" key="1">
    <citation type="submission" date="2016-10" db="EMBL/GenBank/DDBJ databases">
        <authorList>
            <person name="Varghese N."/>
            <person name="Submissions S."/>
        </authorList>
    </citation>
    <scope>NUCLEOTIDE SEQUENCE [LARGE SCALE GENOMIC DNA]</scope>
    <source>
        <strain evidence="3">DSM 44234</strain>
    </source>
</reference>
<accession>A0A1H4V1R4</accession>
<dbReference type="STRING" id="57704.SAMN04489793_3114"/>
<feature type="coiled-coil region" evidence="1">
    <location>
        <begin position="81"/>
        <end position="108"/>
    </location>
</feature>
<sequence length="109" mass="11728">MNGPIDETRSDLFPRARRAALRQLRAHAEPGEWVPVQDTQGDNRIAVAGFERTRTLAEVSATGSDYGRANALYLAAAASSLMDALDALDAVEGERDALRMQLAELGASE</sequence>
<protein>
    <submittedName>
        <fullName evidence="2">Uncharacterized protein</fullName>
    </submittedName>
</protein>
<dbReference type="Proteomes" id="UP000182241">
    <property type="component" value="Unassembled WGS sequence"/>
</dbReference>